<dbReference type="InterPro" id="IPR030956">
    <property type="entry name" value="McbB"/>
</dbReference>
<dbReference type="NCBIfam" id="TIGR04424">
    <property type="entry name" value="metallo_McbB"/>
    <property type="match status" value="1"/>
</dbReference>
<proteinExistence type="predicted"/>
<protein>
    <submittedName>
        <fullName evidence="1">McbB family protein</fullName>
    </submittedName>
</protein>
<organism evidence="1 2">
    <name type="scientific">Sporosarcina limicola</name>
    <dbReference type="NCBI Taxonomy" id="34101"/>
    <lineage>
        <taxon>Bacteria</taxon>
        <taxon>Bacillati</taxon>
        <taxon>Bacillota</taxon>
        <taxon>Bacilli</taxon>
        <taxon>Bacillales</taxon>
        <taxon>Caryophanaceae</taxon>
        <taxon>Sporosarcina</taxon>
    </lineage>
</organism>
<name>A0A927R1Y3_9BACL</name>
<accession>A0A927R1Y3</accession>
<keyword evidence="2" id="KW-1185">Reference proteome</keyword>
<sequence length="301" mass="34846">MTIIEGVMKIKSQLKLNQYISFELPGGELIVQNSQGVSRITDSRLKAFLLEWDSKSNSLIEYNDIHVYMGEETSAAVDFLKSLLVITDFTPPNLGIDTISFYTNNDNIGSLLKNVLDEDYSPFLKCNYIYDEKLNINHFDTNSNELIVVFMNPYNRKFAKEIRDLISQKKDTFLIFSYTYNSSFYIDSLYNGFFKSPCHICHISYIESQLRITNGENITYQQMVDSLYADNNYYQIETPLNFNGNLNVATQLTNRIGDLFLADINTVIHPEAFNESSVYNLITKKVHKDNPIHWEMCDCYE</sequence>
<dbReference type="EMBL" id="JADBEL010000001">
    <property type="protein sequence ID" value="MBE1553291.1"/>
    <property type="molecule type" value="Genomic_DNA"/>
</dbReference>
<dbReference type="Proteomes" id="UP000658225">
    <property type="component" value="Unassembled WGS sequence"/>
</dbReference>
<reference evidence="1" key="1">
    <citation type="submission" date="2020-10" db="EMBL/GenBank/DDBJ databases">
        <title>Genomic Encyclopedia of Type Strains, Phase IV (KMG-IV): sequencing the most valuable type-strain genomes for metagenomic binning, comparative biology and taxonomic classification.</title>
        <authorList>
            <person name="Goeker M."/>
        </authorList>
    </citation>
    <scope>NUCLEOTIDE SEQUENCE</scope>
    <source>
        <strain evidence="1">DSM 13886</strain>
    </source>
</reference>
<evidence type="ECO:0000313" key="1">
    <source>
        <dbReference type="EMBL" id="MBE1553291.1"/>
    </source>
</evidence>
<dbReference type="RefSeq" id="WP_192597102.1">
    <property type="nucleotide sequence ID" value="NZ_JADBEL010000001.1"/>
</dbReference>
<comment type="caution">
    <text evidence="1">The sequence shown here is derived from an EMBL/GenBank/DDBJ whole genome shotgun (WGS) entry which is preliminary data.</text>
</comment>
<gene>
    <name evidence="1" type="ORF">H4683_000360</name>
</gene>
<dbReference type="AlphaFoldDB" id="A0A927R1Y3"/>
<evidence type="ECO:0000313" key="2">
    <source>
        <dbReference type="Proteomes" id="UP000658225"/>
    </source>
</evidence>